<feature type="transmembrane region" description="Helical" evidence="2">
    <location>
        <begin position="72"/>
        <end position="94"/>
    </location>
</feature>
<evidence type="ECO:0000313" key="4">
    <source>
        <dbReference type="Proteomes" id="UP000198406"/>
    </source>
</evidence>
<dbReference type="InParanoid" id="A0A1Z5J843"/>
<dbReference type="Proteomes" id="UP000198406">
    <property type="component" value="Unassembled WGS sequence"/>
</dbReference>
<dbReference type="OrthoDB" id="41894at2759"/>
<dbReference type="AlphaFoldDB" id="A0A1Z5J843"/>
<keyword evidence="2" id="KW-1133">Transmembrane helix</keyword>
<keyword evidence="2" id="KW-0812">Transmembrane</keyword>
<evidence type="ECO:0000256" key="2">
    <source>
        <dbReference type="SAM" id="Phobius"/>
    </source>
</evidence>
<gene>
    <name evidence="3" type="ORF">FisN_3Lh360</name>
</gene>
<feature type="transmembrane region" description="Helical" evidence="2">
    <location>
        <begin position="233"/>
        <end position="251"/>
    </location>
</feature>
<organism evidence="3 4">
    <name type="scientific">Fistulifera solaris</name>
    <name type="common">Oleaginous diatom</name>
    <dbReference type="NCBI Taxonomy" id="1519565"/>
    <lineage>
        <taxon>Eukaryota</taxon>
        <taxon>Sar</taxon>
        <taxon>Stramenopiles</taxon>
        <taxon>Ochrophyta</taxon>
        <taxon>Bacillariophyta</taxon>
        <taxon>Bacillariophyceae</taxon>
        <taxon>Bacillariophycidae</taxon>
        <taxon>Naviculales</taxon>
        <taxon>Naviculaceae</taxon>
        <taxon>Fistulifera</taxon>
    </lineage>
</organism>
<proteinExistence type="predicted"/>
<keyword evidence="4" id="KW-1185">Reference proteome</keyword>
<name>A0A1Z5J843_FISSO</name>
<feature type="transmembrane region" description="Helical" evidence="2">
    <location>
        <begin position="125"/>
        <end position="143"/>
    </location>
</feature>
<feature type="transmembrane region" description="Helical" evidence="2">
    <location>
        <begin position="263"/>
        <end position="285"/>
    </location>
</feature>
<dbReference type="EMBL" id="BDSP01000016">
    <property type="protein sequence ID" value="GAX10164.1"/>
    <property type="molecule type" value="Genomic_DNA"/>
</dbReference>
<comment type="caution">
    <text evidence="3">The sequence shown here is derived from an EMBL/GenBank/DDBJ whole genome shotgun (WGS) entry which is preliminary data.</text>
</comment>
<evidence type="ECO:0000313" key="3">
    <source>
        <dbReference type="EMBL" id="GAX10164.1"/>
    </source>
</evidence>
<evidence type="ECO:0000256" key="1">
    <source>
        <dbReference type="SAM" id="MobiDB-lite"/>
    </source>
</evidence>
<feature type="region of interest" description="Disordered" evidence="1">
    <location>
        <begin position="1"/>
        <end position="22"/>
    </location>
</feature>
<feature type="transmembrane region" description="Helical" evidence="2">
    <location>
        <begin position="188"/>
        <end position="213"/>
    </location>
</feature>
<accession>A0A1Z5J843</accession>
<protein>
    <submittedName>
        <fullName evidence="3">Uncharacterized protein</fullName>
    </submittedName>
</protein>
<feature type="transmembrane region" description="Helical" evidence="2">
    <location>
        <begin position="297"/>
        <end position="316"/>
    </location>
</feature>
<sequence>MLQPLDSEKARKETEASHEDDALRRKRRADEFRRTFSAWKFVDPKQPWILVENGSFLGYFDWLPEHFRMGPWSISALALLFTIAYLILLAGVYFTTPHSQPWFQNSDIYHGSVVDMYPDAWSSPWYYHSFGLLWMIFIIYVIYTGPTGPRAWCTYTVQSWTLLTFRHGLCVLAPWSSTAASLAEWIRFPAACSATVTFFVWNFAVFPSVYVFFLKDPEHKRNFFKFCTSFRMLNIHFANIVLAAVNCGPWASPRRRLEWMDLYVSMVSILIYMGLYLLIFDRLGIHMYPLFSPRTTMVLPAWTSLLGVYLVTFYAWRWIVDIV</sequence>
<reference evidence="3 4" key="1">
    <citation type="journal article" date="2015" name="Plant Cell">
        <title>Oil accumulation by the oleaginous diatom Fistulifera solaris as revealed by the genome and transcriptome.</title>
        <authorList>
            <person name="Tanaka T."/>
            <person name="Maeda Y."/>
            <person name="Veluchamy A."/>
            <person name="Tanaka M."/>
            <person name="Abida H."/>
            <person name="Marechal E."/>
            <person name="Bowler C."/>
            <person name="Muto M."/>
            <person name="Sunaga Y."/>
            <person name="Tanaka M."/>
            <person name="Yoshino T."/>
            <person name="Taniguchi T."/>
            <person name="Fukuda Y."/>
            <person name="Nemoto M."/>
            <person name="Matsumoto M."/>
            <person name="Wong P.S."/>
            <person name="Aburatani S."/>
            <person name="Fujibuchi W."/>
        </authorList>
    </citation>
    <scope>NUCLEOTIDE SEQUENCE [LARGE SCALE GENOMIC DNA]</scope>
    <source>
        <strain evidence="3 4">JPCC DA0580</strain>
    </source>
</reference>
<keyword evidence="2" id="KW-0472">Membrane</keyword>